<comment type="caution">
    <text evidence="1">The sequence shown here is derived from an EMBL/GenBank/DDBJ whole genome shotgun (WGS) entry which is preliminary data.</text>
</comment>
<sequence length="143" mass="16394">MVVLHIAQLLKAAQQLESSIDCMLACLYEQLGLPQAARFWWKKLSNLSSSNGLNAQLWEAMADRLFDRDLYVFAVDFYAKVMSIEDEKILPSNRFRYRYLVSLLAFIGPYGPTMHMNLHVPCRIRVDGWPCWSNSAMVETSVG</sequence>
<keyword evidence="2" id="KW-1185">Reference proteome</keyword>
<gene>
    <name evidence="1" type="ORF">PHPALM_28591</name>
</gene>
<proteinExistence type="predicted"/>
<dbReference type="EMBL" id="NCKW01015613">
    <property type="protein sequence ID" value="POM62274.1"/>
    <property type="molecule type" value="Genomic_DNA"/>
</dbReference>
<dbReference type="AlphaFoldDB" id="A0A2P4X9P8"/>
<accession>A0A2P4X9P8</accession>
<protein>
    <submittedName>
        <fullName evidence="1">Uncharacterized protein</fullName>
    </submittedName>
</protein>
<organism evidence="1 2">
    <name type="scientific">Phytophthora palmivora</name>
    <dbReference type="NCBI Taxonomy" id="4796"/>
    <lineage>
        <taxon>Eukaryota</taxon>
        <taxon>Sar</taxon>
        <taxon>Stramenopiles</taxon>
        <taxon>Oomycota</taxon>
        <taxon>Peronosporomycetes</taxon>
        <taxon>Peronosporales</taxon>
        <taxon>Peronosporaceae</taxon>
        <taxon>Phytophthora</taxon>
    </lineage>
</organism>
<evidence type="ECO:0000313" key="1">
    <source>
        <dbReference type="EMBL" id="POM62274.1"/>
    </source>
</evidence>
<name>A0A2P4X9P8_9STRA</name>
<dbReference type="Proteomes" id="UP000237271">
    <property type="component" value="Unassembled WGS sequence"/>
</dbReference>
<evidence type="ECO:0000313" key="2">
    <source>
        <dbReference type="Proteomes" id="UP000237271"/>
    </source>
</evidence>
<reference evidence="1 2" key="1">
    <citation type="journal article" date="2017" name="Genome Biol. Evol.">
        <title>Phytophthora megakarya and P. palmivora, closely related causal agents of cacao black pod rot, underwent increases in genome sizes and gene numbers by different mechanisms.</title>
        <authorList>
            <person name="Ali S.S."/>
            <person name="Shao J."/>
            <person name="Lary D.J."/>
            <person name="Kronmiller B."/>
            <person name="Shen D."/>
            <person name="Strem M.D."/>
            <person name="Amoako-Attah I."/>
            <person name="Akrofi A.Y."/>
            <person name="Begoude B.A."/>
            <person name="Ten Hoopen G.M."/>
            <person name="Coulibaly K."/>
            <person name="Kebe B.I."/>
            <person name="Melnick R.L."/>
            <person name="Guiltinan M.J."/>
            <person name="Tyler B.M."/>
            <person name="Meinhardt L.W."/>
            <person name="Bailey B.A."/>
        </authorList>
    </citation>
    <scope>NUCLEOTIDE SEQUENCE [LARGE SCALE GENOMIC DNA]</scope>
    <source>
        <strain evidence="2">sbr112.9</strain>
    </source>
</reference>